<organism evidence="1 2">
    <name type="scientific">Bradyrhizobium elkanii</name>
    <dbReference type="NCBI Taxonomy" id="29448"/>
    <lineage>
        <taxon>Bacteria</taxon>
        <taxon>Pseudomonadati</taxon>
        <taxon>Pseudomonadota</taxon>
        <taxon>Alphaproteobacteria</taxon>
        <taxon>Hyphomicrobiales</taxon>
        <taxon>Nitrobacteraceae</taxon>
        <taxon>Bradyrhizobium</taxon>
    </lineage>
</organism>
<protein>
    <submittedName>
        <fullName evidence="1">Uncharacterized protein</fullName>
    </submittedName>
</protein>
<dbReference type="AlphaFoldDB" id="A0A4U6RFY1"/>
<evidence type="ECO:0000313" key="1">
    <source>
        <dbReference type="EMBL" id="TKV71636.1"/>
    </source>
</evidence>
<comment type="caution">
    <text evidence="1">The sequence shown here is derived from an EMBL/GenBank/DDBJ whole genome shotgun (WGS) entry which is preliminary data.</text>
</comment>
<reference evidence="1 2" key="1">
    <citation type="submission" date="2019-05" db="EMBL/GenBank/DDBJ databases">
        <title>Draft Genome of Bradyrhizobium elkanii strain SEMIA 938, Used in Commercial Inoculants for Lupinus spp. in Brazil.</title>
        <authorList>
            <person name="Hungria M."/>
            <person name="Delamuta J.R.M."/>
            <person name="Ribeiro R.A."/>
            <person name="Nogueira M.A."/>
        </authorList>
    </citation>
    <scope>NUCLEOTIDE SEQUENCE [LARGE SCALE GENOMIC DNA]</scope>
    <source>
        <strain evidence="1 2">Semia 938</strain>
    </source>
</reference>
<evidence type="ECO:0000313" key="2">
    <source>
        <dbReference type="Proteomes" id="UP000305095"/>
    </source>
</evidence>
<proteinExistence type="predicted"/>
<name>A0A4U6RFY1_BRAEL</name>
<gene>
    <name evidence="1" type="ORF">FDV58_39560</name>
</gene>
<dbReference type="RefSeq" id="WP_137483883.1">
    <property type="nucleotide sequence ID" value="NZ_SZZP01000045.1"/>
</dbReference>
<accession>A0A4U6RFY1</accession>
<dbReference type="EMBL" id="SZZP01000045">
    <property type="protein sequence ID" value="TKV71636.1"/>
    <property type="molecule type" value="Genomic_DNA"/>
</dbReference>
<sequence>MTISPQMWSFTEGHQRFFEVKDCVAACDGSPCRGRIVRAHIIPRSQLRQIAQRGRIVAVPTSLPAIMKMQRTEFGAKEIGVGTFSTMNCFCAKHDKALFAPIEDVPLNFSPEQLALLHYRAIAAEFYHRRNQQESAASELDWGADEPQNFRFSWIFTWSGKAFHEAHHALRRTEKLIAARRFRDVRSLVVRFDAPPAVMTAGAFRPQYDFAARRAQNLAGDCCYVAMHLLAADGAAVLVFTWLHTDSAAARFVRTFGARPRKQMASLAVQCAFEHIEHTCMSDVWWSDLKRSMRVALLERVRRANSLAYRRSPRCLSYRMHYADWPVADIQ</sequence>
<dbReference type="Proteomes" id="UP000305095">
    <property type="component" value="Unassembled WGS sequence"/>
</dbReference>